<evidence type="ECO:0000313" key="7">
    <source>
        <dbReference type="Proteomes" id="UP000053477"/>
    </source>
</evidence>
<keyword evidence="3" id="KW-0862">Zinc</keyword>
<evidence type="ECO:0000256" key="2">
    <source>
        <dbReference type="ARBA" id="ARBA00022771"/>
    </source>
</evidence>
<proteinExistence type="predicted"/>
<dbReference type="InterPro" id="IPR002893">
    <property type="entry name" value="Znf_MYND"/>
</dbReference>
<dbReference type="PROSITE" id="PS01360">
    <property type="entry name" value="ZF_MYND_1"/>
    <property type="match status" value="1"/>
</dbReference>
<keyword evidence="7" id="KW-1185">Reference proteome</keyword>
<name>A0A0H2RA50_9AGAM</name>
<dbReference type="Gene3D" id="6.10.140.2220">
    <property type="match status" value="1"/>
</dbReference>
<evidence type="ECO:0000256" key="1">
    <source>
        <dbReference type="ARBA" id="ARBA00022723"/>
    </source>
</evidence>
<gene>
    <name evidence="6" type="ORF">SCHPADRAFT_931587</name>
</gene>
<keyword evidence="2 4" id="KW-0863">Zinc-finger</keyword>
<dbReference type="AlphaFoldDB" id="A0A0H2RA50"/>
<accession>A0A0H2RA50</accession>
<dbReference type="InParanoid" id="A0A0H2RA50"/>
<dbReference type="Proteomes" id="UP000053477">
    <property type="component" value="Unassembled WGS sequence"/>
</dbReference>
<feature type="domain" description="MYND-type" evidence="5">
    <location>
        <begin position="426"/>
        <end position="468"/>
    </location>
</feature>
<sequence>MSKRVQNGGRRSMQNTQTIGRGVLVSVSKAKELVGSARTDLASLCATRENILAFPATYQTDAFDVFCHHFQTSVVKQLSEKDDPYEWIMECLRAIRKLGWAFFDRDDVSKRRFVQCWPHIFKWMKALLKVRPTYDEGGLYSGAIGEIYNICVPACPNVLEEDEVVEFAVRAWIGIEKLDEEGSYTVRALLACLGVCGHGTHSGCRRMERALHACDITAEDLVDKIIARLKWETFQSPSTDVVKMLNICKTAAQLVSLRGSFLSAMFRPAVGRCFVVVLNALLDHKTRHSNRLQAILSILTVIYGSLLPQTVEYALNVTEEGLLALLPKIASLDSGSKDVLEADCSLLASEIINQLLICLTCDYEIIDICQKEMEKIHKGDYQLKAMLNASSKTFRDVWALFEGSLLESIILSRLLQRGYAPEEGVCANCDCRGLGDRKDYKKCAGCLFAVYCSRSCQKADWNSHRHGCRTVRGISLNIMSDLCNRLPRKMNTFYVNRHWDSIVRLSRKKDIPLKDLAVRISCDRFPFRLQVFDCHELLKETGDKAHLAMAAYEKLRQSEEDRCECMVVVIRTLEMEYPFVVHIDDKWTRAVQVLEPHFKTKGCERSSFVDEDGNALVCEKFDALCAGIRFANEFAAQMGKTVWNSIVIMRATNEFFDDSDSDSDSDSDESIQIGM</sequence>
<dbReference type="OrthoDB" id="432970at2759"/>
<protein>
    <recommendedName>
        <fullName evidence="5">MYND-type domain-containing protein</fullName>
    </recommendedName>
</protein>
<keyword evidence="1" id="KW-0479">Metal-binding</keyword>
<organism evidence="6 7">
    <name type="scientific">Schizopora paradoxa</name>
    <dbReference type="NCBI Taxonomy" id="27342"/>
    <lineage>
        <taxon>Eukaryota</taxon>
        <taxon>Fungi</taxon>
        <taxon>Dikarya</taxon>
        <taxon>Basidiomycota</taxon>
        <taxon>Agaricomycotina</taxon>
        <taxon>Agaricomycetes</taxon>
        <taxon>Hymenochaetales</taxon>
        <taxon>Schizoporaceae</taxon>
        <taxon>Schizopora</taxon>
    </lineage>
</organism>
<dbReference type="STRING" id="27342.A0A0H2RA50"/>
<dbReference type="Pfam" id="PF01753">
    <property type="entry name" value="zf-MYND"/>
    <property type="match status" value="1"/>
</dbReference>
<dbReference type="EMBL" id="KQ086078">
    <property type="protein sequence ID" value="KLO08755.1"/>
    <property type="molecule type" value="Genomic_DNA"/>
</dbReference>
<evidence type="ECO:0000313" key="6">
    <source>
        <dbReference type="EMBL" id="KLO08755.1"/>
    </source>
</evidence>
<dbReference type="PROSITE" id="PS50865">
    <property type="entry name" value="ZF_MYND_2"/>
    <property type="match status" value="1"/>
</dbReference>
<evidence type="ECO:0000259" key="5">
    <source>
        <dbReference type="PROSITE" id="PS50865"/>
    </source>
</evidence>
<evidence type="ECO:0000256" key="3">
    <source>
        <dbReference type="ARBA" id="ARBA00022833"/>
    </source>
</evidence>
<dbReference type="SUPFAM" id="SSF144232">
    <property type="entry name" value="HIT/MYND zinc finger-like"/>
    <property type="match status" value="1"/>
</dbReference>
<reference evidence="6 7" key="1">
    <citation type="submission" date="2015-04" db="EMBL/GenBank/DDBJ databases">
        <title>Complete genome sequence of Schizopora paradoxa KUC8140, a cosmopolitan wood degrader in East Asia.</title>
        <authorList>
            <consortium name="DOE Joint Genome Institute"/>
            <person name="Min B."/>
            <person name="Park H."/>
            <person name="Jang Y."/>
            <person name="Kim J.-J."/>
            <person name="Kim K.H."/>
            <person name="Pangilinan J."/>
            <person name="Lipzen A."/>
            <person name="Riley R."/>
            <person name="Grigoriev I.V."/>
            <person name="Spatafora J.W."/>
            <person name="Choi I.-G."/>
        </authorList>
    </citation>
    <scope>NUCLEOTIDE SEQUENCE [LARGE SCALE GENOMIC DNA]</scope>
    <source>
        <strain evidence="6 7">KUC8140</strain>
    </source>
</reference>
<dbReference type="GO" id="GO:0008270">
    <property type="term" value="F:zinc ion binding"/>
    <property type="evidence" value="ECO:0007669"/>
    <property type="project" value="UniProtKB-KW"/>
</dbReference>
<evidence type="ECO:0000256" key="4">
    <source>
        <dbReference type="PROSITE-ProRule" id="PRU00134"/>
    </source>
</evidence>